<dbReference type="SUPFAM" id="SSF51366">
    <property type="entry name" value="Ribulose-phoshate binding barrel"/>
    <property type="match status" value="1"/>
</dbReference>
<reference evidence="2 3" key="1">
    <citation type="submission" date="2020-12" db="EMBL/GenBank/DDBJ databases">
        <authorList>
            <person name="Zheng R.K."/>
            <person name="Sun C.M."/>
        </authorList>
    </citation>
    <scope>NUCLEOTIDE SEQUENCE [LARGE SCALE GENOMIC DNA]</scope>
    <source>
        <strain evidence="2 3">ZRK001</strain>
    </source>
</reference>
<dbReference type="PIRSF" id="PIRSF005956">
    <property type="entry name" value="BtpA"/>
    <property type="match status" value="1"/>
</dbReference>
<name>A0A7T7HLC6_9HYPH</name>
<dbReference type="AlphaFoldDB" id="A0A7T7HLC6"/>
<accession>A0A7T7HLC6</accession>
<dbReference type="EMBL" id="CP066786">
    <property type="protein sequence ID" value="QQM31260.1"/>
    <property type="molecule type" value="Genomic_DNA"/>
</dbReference>
<protein>
    <submittedName>
        <fullName evidence="2">BtpA/SgcQ family protein</fullName>
    </submittedName>
</protein>
<sequence>MIFEFFGAKKKAVIAMAHIGALPGSPQYDKDGGLDKLIADVLADIEKLQAGGVDAIMFGNENDRPYVRKAPVEGIAAMTAVVQALKPEIKVPFGVNYLWDPEASVAIGSVTGARFVREIFTGVFASDMGVWAPDCATPARLRANLGSKDMKLLFNINAEFAHPLDQRPIALRAKSAVFSSMADAILVSGPITGQPADQSDLKTVCEAIEEVPVFANTGVNIDNVADIMSVADGCIIGTHFKVDGDTWNPVDQDRVSRFMDKVATLR</sequence>
<comment type="similarity">
    <text evidence="1">Belongs to the BtpA family.</text>
</comment>
<dbReference type="RefSeq" id="WP_200336823.1">
    <property type="nucleotide sequence ID" value="NZ_CP066786.1"/>
</dbReference>
<dbReference type="NCBIfam" id="TIGR00259">
    <property type="entry name" value="thylakoid_BtpA"/>
    <property type="match status" value="1"/>
</dbReference>
<proteinExistence type="inferred from homology"/>
<dbReference type="PANTHER" id="PTHR21381">
    <property type="entry name" value="ZGC:162297"/>
    <property type="match status" value="1"/>
</dbReference>
<evidence type="ECO:0000313" key="3">
    <source>
        <dbReference type="Proteomes" id="UP000596083"/>
    </source>
</evidence>
<dbReference type="InterPro" id="IPR005137">
    <property type="entry name" value="BtpA"/>
</dbReference>
<dbReference type="PANTHER" id="PTHR21381:SF3">
    <property type="entry name" value="SGC REGION PROTEIN SGCQ-RELATED"/>
    <property type="match status" value="1"/>
</dbReference>
<dbReference type="Proteomes" id="UP000596083">
    <property type="component" value="Chromosome"/>
</dbReference>
<dbReference type="KEGG" id="mlut:JET14_03515"/>
<organism evidence="2 3">
    <name type="scientific">Martelella lutilitoris</name>
    <dbReference type="NCBI Taxonomy" id="2583532"/>
    <lineage>
        <taxon>Bacteria</taxon>
        <taxon>Pseudomonadati</taxon>
        <taxon>Pseudomonadota</taxon>
        <taxon>Alphaproteobacteria</taxon>
        <taxon>Hyphomicrobiales</taxon>
        <taxon>Aurantimonadaceae</taxon>
        <taxon>Martelella</taxon>
    </lineage>
</organism>
<evidence type="ECO:0000256" key="1">
    <source>
        <dbReference type="ARBA" id="ARBA00006007"/>
    </source>
</evidence>
<gene>
    <name evidence="2" type="ORF">JET14_03515</name>
</gene>
<dbReference type="InterPro" id="IPR011060">
    <property type="entry name" value="RibuloseP-bd_barrel"/>
</dbReference>
<dbReference type="Pfam" id="PF03437">
    <property type="entry name" value="BtpA"/>
    <property type="match status" value="1"/>
</dbReference>
<evidence type="ECO:0000313" key="2">
    <source>
        <dbReference type="EMBL" id="QQM31260.1"/>
    </source>
</evidence>